<dbReference type="PANTHER" id="PTHR43737">
    <property type="entry name" value="BLL7424 PROTEIN"/>
    <property type="match status" value="1"/>
</dbReference>
<dbReference type="PANTHER" id="PTHR43737:SF1">
    <property type="entry name" value="DUF1501 DOMAIN-CONTAINING PROTEIN"/>
    <property type="match status" value="1"/>
</dbReference>
<gene>
    <name evidence="2" type="ORF">GMA8713_03493</name>
</gene>
<dbReference type="InterPro" id="IPR017850">
    <property type="entry name" value="Alkaline_phosphatase_core_sf"/>
</dbReference>
<dbReference type="AlphaFoldDB" id="A0A128FF05"/>
<evidence type="ECO:0008006" key="4">
    <source>
        <dbReference type="Google" id="ProtNLM"/>
    </source>
</evidence>
<evidence type="ECO:0000256" key="1">
    <source>
        <dbReference type="ARBA" id="ARBA00022729"/>
    </source>
</evidence>
<dbReference type="Pfam" id="PF07394">
    <property type="entry name" value="DUF1501"/>
    <property type="match status" value="1"/>
</dbReference>
<dbReference type="RefSeq" id="WP_062712637.1">
    <property type="nucleotide sequence ID" value="NZ_CAWRCI010000036.1"/>
</dbReference>
<dbReference type="EMBL" id="FIZY01000036">
    <property type="protein sequence ID" value="CZF85348.1"/>
    <property type="molecule type" value="Genomic_DNA"/>
</dbReference>
<organism evidence="2 3">
    <name type="scientific">Grimontia marina</name>
    <dbReference type="NCBI Taxonomy" id="646534"/>
    <lineage>
        <taxon>Bacteria</taxon>
        <taxon>Pseudomonadati</taxon>
        <taxon>Pseudomonadota</taxon>
        <taxon>Gammaproteobacteria</taxon>
        <taxon>Vibrionales</taxon>
        <taxon>Vibrionaceae</taxon>
        <taxon>Grimontia</taxon>
    </lineage>
</organism>
<dbReference type="InterPro" id="IPR010869">
    <property type="entry name" value="DUF1501"/>
</dbReference>
<dbReference type="PROSITE" id="PS51318">
    <property type="entry name" value="TAT"/>
    <property type="match status" value="1"/>
</dbReference>
<proteinExistence type="predicted"/>
<protein>
    <recommendedName>
        <fullName evidence="4">DUF1501 domain-containing protein</fullName>
    </recommendedName>
</protein>
<evidence type="ECO:0000313" key="3">
    <source>
        <dbReference type="Proteomes" id="UP000073601"/>
    </source>
</evidence>
<reference evidence="3" key="1">
    <citation type="submission" date="2016-02" db="EMBL/GenBank/DDBJ databases">
        <authorList>
            <person name="Rodrigo-Torres Lidia"/>
            <person name="Arahal R.David."/>
        </authorList>
    </citation>
    <scope>NUCLEOTIDE SEQUENCE [LARGE SCALE GENOMIC DNA]</scope>
    <source>
        <strain evidence="3">CECT 8713</strain>
    </source>
</reference>
<dbReference type="SUPFAM" id="SSF53649">
    <property type="entry name" value="Alkaline phosphatase-like"/>
    <property type="match status" value="1"/>
</dbReference>
<dbReference type="OrthoDB" id="9779968at2"/>
<dbReference type="Proteomes" id="UP000073601">
    <property type="component" value="Unassembled WGS sequence"/>
</dbReference>
<dbReference type="InterPro" id="IPR006311">
    <property type="entry name" value="TAT_signal"/>
</dbReference>
<sequence length="441" mass="48575">MKLTRRHFIKSLGAAGATVAAPMSFSVKANGAEDYKALVCVFLAGGNDFFHQVLPLDSCNYNKYASSRYSIVVSQSMVNPLHIKDANGARFGLHKSMTPLMRLFERGKANFAINVGPLLAPVTQSDIVSNRADLPPFLFAHNKQQEVWQHSWMGQGYSENGWLGMSMDVLSRSNGGMPNAFYTGPNSLLDAYNTDKIFVNRNGFESLNMLQNAAMRSSYENNANQYYDSPLTAGYADVVKQAMYAQDQMSPIVASIPMDKRIPATSLGMQLRAVKQMIEGARMLGHNRQVFYVTLGGFDTHDNQVRRQDELMKEFAEGIAAFYTSLEEEGLEDSVLTCTLSEFGRTMHDNSRNGTDHGWGGGHFLFGGGTTSSTCFGTYPDFTRGGQDDNGEGRFIPKISHEQYAAHVVKWLGLNNAALNTVFPNLYKFGGAMGEATVVAR</sequence>
<keyword evidence="1" id="KW-0732">Signal</keyword>
<dbReference type="NCBIfam" id="TIGR01409">
    <property type="entry name" value="TAT_signal_seq"/>
    <property type="match status" value="1"/>
</dbReference>
<keyword evidence="3" id="KW-1185">Reference proteome</keyword>
<dbReference type="InterPro" id="IPR019546">
    <property type="entry name" value="TAT_signal_bac_arc"/>
</dbReference>
<accession>A0A128FF05</accession>
<name>A0A128FF05_9GAMM</name>
<evidence type="ECO:0000313" key="2">
    <source>
        <dbReference type="EMBL" id="CZF85348.1"/>
    </source>
</evidence>